<dbReference type="OrthoDB" id="299226at2759"/>
<feature type="region of interest" description="Disordered" evidence="1">
    <location>
        <begin position="967"/>
        <end position="993"/>
    </location>
</feature>
<dbReference type="AlphaFoldDB" id="A0A8S1K714"/>
<sequence length="993" mass="117614">MKNSIKNQNKREFEPQQIEEIKLIDIYGNNKFNVECMNDSDIEQSSVIIKLEDLLIESQQGVLLSFVSLYLKLVGMNYCNQYLKGLCLKTLNLEEIINKLECLQLENQSNLIDEQQCQQIENNKLLKSFFDTLFSTQTQLPFQCEGFFKYTYNWLTIISQTKFRTARLAALEVIDLIIYSISHYLQFIKNEQDLKESTKFINNIFEYLVTNRAQDVQTIIKKKTVQILFHAFLNQDIPIDPYYSYLGCLFLSENHECREAALNELDKILKSLIDSKKSLQKIINFVQDEQEAVMSLIFDQNESIQLKLINFLKLFSKNANVVSNFFKTKTCQAFIRILFAKNLRVRYESTFVLHLFEKPITTVFKLTEFYLTYAPFEIQTYEESQNFIFSFVHSHPFVCSPEQYSSFFEVDQQEQFQIMGYYFYASILQYQLKQNKFWWLETKEEDSSYIDQFTNYFFTKTKASIDLIDENILFPYLQIYQNLNSKIIPIKEMKAILISVQKIFQKSQNIQIINQVCKIMFIYQQQLSDSEGVKDCIKELIKYGIKVYKEKLNFLNIQKIECLIKQNLVFPKQILNPISSIFEIRDEKSLIINANILASSLQNQIRNLLNSNKPQENDHEANYKEIRDLFYNYCFQILENKNKDQYHITILQLVINNLIYTNNFKLYRLNLQYNISSQTYQLIYIHFHNYVLTELSRQAKLEKEKQNDLKKKKSNTLIDNLPQISNMQMELFNNSIKLMNQCPSILINKEFGIQYLSYLFELMKSSCYFNNLKPTILTSISQALQKVLESDHYLKKEEFWKFIVDYTQIQLQSQSEDLFNEFVKLCINSYIGSVNKLNVNEKRMNFINKCAEMIQLGFQDISNIYLFGLLSHIFHKPTKLLKTLQIDKLTYQKFYAFYESKSSEYHQSSKQMEEKKEILKSEQQLRIRLKQQTGLTTKEINKIVNRVSKSPQKLDVVQKCVIDNSQVSNSKEKNQQISDEEMEIPFSKQKASQ</sequence>
<comment type="caution">
    <text evidence="2">The sequence shown here is derived from an EMBL/GenBank/DDBJ whole genome shotgun (WGS) entry which is preliminary data.</text>
</comment>
<keyword evidence="3" id="KW-1185">Reference proteome</keyword>
<organism evidence="2 3">
    <name type="scientific">Paramecium sonneborni</name>
    <dbReference type="NCBI Taxonomy" id="65129"/>
    <lineage>
        <taxon>Eukaryota</taxon>
        <taxon>Sar</taxon>
        <taxon>Alveolata</taxon>
        <taxon>Ciliophora</taxon>
        <taxon>Intramacronucleata</taxon>
        <taxon>Oligohymenophorea</taxon>
        <taxon>Peniculida</taxon>
        <taxon>Parameciidae</taxon>
        <taxon>Paramecium</taxon>
    </lineage>
</organism>
<dbReference type="EMBL" id="CAJJDN010000003">
    <property type="protein sequence ID" value="CAD8048089.1"/>
    <property type="molecule type" value="Genomic_DNA"/>
</dbReference>
<gene>
    <name evidence="2" type="ORF">PSON_ATCC_30995.1.T0030066</name>
</gene>
<evidence type="ECO:0000256" key="1">
    <source>
        <dbReference type="SAM" id="MobiDB-lite"/>
    </source>
</evidence>
<protein>
    <submittedName>
        <fullName evidence="2">Uncharacterized protein</fullName>
    </submittedName>
</protein>
<accession>A0A8S1K714</accession>
<evidence type="ECO:0000313" key="3">
    <source>
        <dbReference type="Proteomes" id="UP000692954"/>
    </source>
</evidence>
<name>A0A8S1K714_9CILI</name>
<evidence type="ECO:0000313" key="2">
    <source>
        <dbReference type="EMBL" id="CAD8048089.1"/>
    </source>
</evidence>
<reference evidence="2" key="1">
    <citation type="submission" date="2021-01" db="EMBL/GenBank/DDBJ databases">
        <authorList>
            <consortium name="Genoscope - CEA"/>
            <person name="William W."/>
        </authorList>
    </citation>
    <scope>NUCLEOTIDE SEQUENCE</scope>
</reference>
<dbReference type="Proteomes" id="UP000692954">
    <property type="component" value="Unassembled WGS sequence"/>
</dbReference>
<proteinExistence type="predicted"/>